<feature type="compositionally biased region" description="Low complexity" evidence="1">
    <location>
        <begin position="89"/>
        <end position="121"/>
    </location>
</feature>
<comment type="caution">
    <text evidence="2">The sequence shown here is derived from an EMBL/GenBank/DDBJ whole genome shotgun (WGS) entry which is preliminary data.</text>
</comment>
<evidence type="ECO:0000256" key="1">
    <source>
        <dbReference type="SAM" id="MobiDB-lite"/>
    </source>
</evidence>
<name>A0A7W9LFP5_9ACTN</name>
<feature type="region of interest" description="Disordered" evidence="1">
    <location>
        <begin position="77"/>
        <end position="135"/>
    </location>
</feature>
<accession>A0A7W9LFP5</accession>
<keyword evidence="3" id="KW-1185">Reference proteome</keyword>
<dbReference type="Proteomes" id="UP000579153">
    <property type="component" value="Unassembled WGS sequence"/>
</dbReference>
<dbReference type="AlphaFoldDB" id="A0A7W9LFP5"/>
<evidence type="ECO:0000313" key="2">
    <source>
        <dbReference type="EMBL" id="MBB5782081.1"/>
    </source>
</evidence>
<dbReference type="RefSeq" id="WP_185075256.1">
    <property type="nucleotide sequence ID" value="NZ_JACHMB010000001.1"/>
</dbReference>
<organism evidence="2 3">
    <name type="scientific">Nonomuraea jabiensis</name>
    <dbReference type="NCBI Taxonomy" id="882448"/>
    <lineage>
        <taxon>Bacteria</taxon>
        <taxon>Bacillati</taxon>
        <taxon>Actinomycetota</taxon>
        <taxon>Actinomycetes</taxon>
        <taxon>Streptosporangiales</taxon>
        <taxon>Streptosporangiaceae</taxon>
        <taxon>Nonomuraea</taxon>
    </lineage>
</organism>
<reference evidence="2 3" key="1">
    <citation type="submission" date="2020-08" db="EMBL/GenBank/DDBJ databases">
        <title>Sequencing the genomes of 1000 actinobacteria strains.</title>
        <authorList>
            <person name="Klenk H.-P."/>
        </authorList>
    </citation>
    <scope>NUCLEOTIDE SEQUENCE [LARGE SCALE GENOMIC DNA]</scope>
    <source>
        <strain evidence="2 3">DSM 45507</strain>
    </source>
</reference>
<proteinExistence type="predicted"/>
<sequence length="135" mass="13787">MIVGRESKPDVDVKTTALSYDWATGRQIRTVRDPGGRAVTTDTAGPVLHTATGSGTCGGRPEWAGLVCQDGGKTYTYTASGLPDTVTEGTRSPRSSATRPAAPSRPGPAARPRSASATARPPAGPPSGGAARRRS</sequence>
<protein>
    <submittedName>
        <fullName evidence="2">Uncharacterized protein</fullName>
    </submittedName>
</protein>
<gene>
    <name evidence="2" type="ORF">HD596_008837</name>
</gene>
<dbReference type="EMBL" id="JACHMB010000001">
    <property type="protein sequence ID" value="MBB5782081.1"/>
    <property type="molecule type" value="Genomic_DNA"/>
</dbReference>
<evidence type="ECO:0000313" key="3">
    <source>
        <dbReference type="Proteomes" id="UP000579153"/>
    </source>
</evidence>